<organism evidence="5 6">
    <name type="scientific">Encephalitozoon romaleae (strain SJ-2008)</name>
    <name type="common">Microsporidian parasite</name>
    <dbReference type="NCBI Taxonomy" id="1178016"/>
    <lineage>
        <taxon>Eukaryota</taxon>
        <taxon>Fungi</taxon>
        <taxon>Fungi incertae sedis</taxon>
        <taxon>Microsporidia</taxon>
        <taxon>Unikaryonidae</taxon>
        <taxon>Encephalitozoon</taxon>
    </lineage>
</organism>
<evidence type="ECO:0000256" key="1">
    <source>
        <dbReference type="ARBA" id="ARBA00022723"/>
    </source>
</evidence>
<gene>
    <name evidence="5" type="ordered locus">EROM_020800</name>
</gene>
<dbReference type="InterPro" id="IPR001965">
    <property type="entry name" value="Znf_PHD"/>
</dbReference>
<dbReference type="Gene3D" id="3.30.40.10">
    <property type="entry name" value="Zinc/RING finger domain, C3HC4 (zinc finger)"/>
    <property type="match status" value="1"/>
</dbReference>
<dbReference type="HOGENOM" id="CLU_1816373_0_0_1"/>
<evidence type="ECO:0000313" key="5">
    <source>
        <dbReference type="EMBL" id="AFN82555.1"/>
    </source>
</evidence>
<dbReference type="KEGG" id="ero:EROM_020800"/>
<dbReference type="InterPro" id="IPR013083">
    <property type="entry name" value="Znf_RING/FYVE/PHD"/>
</dbReference>
<name>I7AD80_ENCRO</name>
<dbReference type="SUPFAM" id="SSF57903">
    <property type="entry name" value="FYVE/PHD zinc finger"/>
    <property type="match status" value="1"/>
</dbReference>
<dbReference type="SMART" id="SM00249">
    <property type="entry name" value="PHD"/>
    <property type="match status" value="1"/>
</dbReference>
<keyword evidence="6" id="KW-1185">Reference proteome</keyword>
<evidence type="ECO:0000256" key="2">
    <source>
        <dbReference type="ARBA" id="ARBA00022771"/>
    </source>
</evidence>
<reference evidence="5 6" key="1">
    <citation type="journal article" date="2012" name="Proc. Natl. Acad. Sci. U.S.A.">
        <title>Gain and loss of multiple functionally related, horizontally transferred genes in the reduced genomes of two microsporidian parasites.</title>
        <authorList>
            <person name="Pombert J.-F."/>
            <person name="Selman M."/>
            <person name="Burki F."/>
            <person name="Bardell F.T."/>
            <person name="Farinelli L."/>
            <person name="Solter L.F."/>
            <person name="Whitman D.W."/>
            <person name="Weiss L.M."/>
            <person name="Corradi N."/>
            <person name="Keeling P.J."/>
        </authorList>
    </citation>
    <scope>NUCLEOTIDE SEQUENCE [LARGE SCALE GENOMIC DNA]</scope>
    <source>
        <strain evidence="5 6">SJ-2008</strain>
    </source>
</reference>
<dbReference type="Proteomes" id="UP000010094">
    <property type="component" value="Chromosome II"/>
</dbReference>
<protein>
    <recommendedName>
        <fullName evidence="4">Zinc finger PHD-type domain-containing protein</fullName>
    </recommendedName>
</protein>
<evidence type="ECO:0000259" key="4">
    <source>
        <dbReference type="SMART" id="SM00249"/>
    </source>
</evidence>
<proteinExistence type="predicted"/>
<feature type="domain" description="Zinc finger PHD-type" evidence="4">
    <location>
        <begin position="10"/>
        <end position="58"/>
    </location>
</feature>
<dbReference type="AlphaFoldDB" id="I7AD80"/>
<dbReference type="GeneID" id="20520840"/>
<dbReference type="OrthoDB" id="1928087at2759"/>
<evidence type="ECO:0000313" key="6">
    <source>
        <dbReference type="Proteomes" id="UP000010094"/>
    </source>
</evidence>
<keyword evidence="3" id="KW-0862">Zinc</keyword>
<dbReference type="RefSeq" id="XP_009264052.1">
    <property type="nucleotide sequence ID" value="XM_009265777.1"/>
</dbReference>
<evidence type="ECO:0000256" key="3">
    <source>
        <dbReference type="ARBA" id="ARBA00022833"/>
    </source>
</evidence>
<dbReference type="PROSITE" id="PS01359">
    <property type="entry name" value="ZF_PHD_1"/>
    <property type="match status" value="1"/>
</dbReference>
<dbReference type="InterPro" id="IPR011011">
    <property type="entry name" value="Znf_FYVE_PHD"/>
</dbReference>
<keyword evidence="2" id="KW-0863">Zinc-finger</keyword>
<dbReference type="VEuPathDB" id="MicrosporidiaDB:EROM_020800"/>
<accession>I7AD80</accession>
<keyword evidence="1" id="KW-0479">Metal-binding</keyword>
<dbReference type="InterPro" id="IPR019786">
    <property type="entry name" value="Zinc_finger_PHD-type_CS"/>
</dbReference>
<dbReference type="GO" id="GO:0008270">
    <property type="term" value="F:zinc ion binding"/>
    <property type="evidence" value="ECO:0007669"/>
    <property type="project" value="UniProtKB-KW"/>
</dbReference>
<dbReference type="EMBL" id="CP003519">
    <property type="protein sequence ID" value="AFN82555.1"/>
    <property type="molecule type" value="Genomic_DNA"/>
</dbReference>
<sequence>MYLGIRGYIRCHCRLIGRDPHMIHCSSCGNWLHTVCCGFFSNEDKRISKETFSCFYCLGSITKADNANALFRRVLSIIYTEDLRSKAWLSSRLGITEWQSTKQTRRLANEGFVKVIGKHRAISYVVIKTQETKDKVKKYFGV</sequence>